<feature type="transmembrane region" description="Helical" evidence="1">
    <location>
        <begin position="195"/>
        <end position="212"/>
    </location>
</feature>
<dbReference type="AlphaFoldDB" id="A0A9X2P3S2"/>
<sequence length="213" mass="24378">MKKYYFLIVSSILLGLSILAFSDNLITDVGQKSNSDPKFIIHGLFCFAWFIMLVIQTNFIKKGNHKAHISFGVAGLIAAIGVFITTVYIFVVIFNGWNNMEPMVKANRFLIFGFAILVTLAYLKRKRLPYHKRLILVASFFMLGPILSRSIARTNLDSLLISDLSWDIAIFGTWSAFFISLFIYDWTINKKFHPVTYLGFITFCIIYTISFHA</sequence>
<evidence type="ECO:0000256" key="1">
    <source>
        <dbReference type="SAM" id="Phobius"/>
    </source>
</evidence>
<accession>A0A9X2P3S2</accession>
<feature type="transmembrane region" description="Helical" evidence="1">
    <location>
        <begin position="164"/>
        <end position="183"/>
    </location>
</feature>
<feature type="transmembrane region" description="Helical" evidence="1">
    <location>
        <begin position="135"/>
        <end position="152"/>
    </location>
</feature>
<dbReference type="EMBL" id="JANSUY010000005">
    <property type="protein sequence ID" value="MCR9015338.1"/>
    <property type="molecule type" value="Genomic_DNA"/>
</dbReference>
<keyword evidence="1" id="KW-1133">Transmembrane helix</keyword>
<organism evidence="2 3">
    <name type="scientific">Aquiflexum gelatinilyticum</name>
    <dbReference type="NCBI Taxonomy" id="2961943"/>
    <lineage>
        <taxon>Bacteria</taxon>
        <taxon>Pseudomonadati</taxon>
        <taxon>Bacteroidota</taxon>
        <taxon>Cytophagia</taxon>
        <taxon>Cytophagales</taxon>
        <taxon>Cyclobacteriaceae</taxon>
        <taxon>Aquiflexum</taxon>
    </lineage>
</organism>
<reference evidence="2" key="1">
    <citation type="submission" date="2022-08" db="EMBL/GenBank/DDBJ databases">
        <authorList>
            <person name="Zhang D."/>
        </authorList>
    </citation>
    <scope>NUCLEOTIDE SEQUENCE</scope>
    <source>
        <strain evidence="2">XJ19-11</strain>
    </source>
</reference>
<protein>
    <submittedName>
        <fullName evidence="2">Uncharacterized protein</fullName>
    </submittedName>
</protein>
<gene>
    <name evidence="2" type="ORF">NU887_09850</name>
</gene>
<evidence type="ECO:0000313" key="3">
    <source>
        <dbReference type="Proteomes" id="UP001142175"/>
    </source>
</evidence>
<dbReference type="Proteomes" id="UP001142175">
    <property type="component" value="Unassembled WGS sequence"/>
</dbReference>
<keyword evidence="3" id="KW-1185">Reference proteome</keyword>
<comment type="caution">
    <text evidence="2">The sequence shown here is derived from an EMBL/GenBank/DDBJ whole genome shotgun (WGS) entry which is preliminary data.</text>
</comment>
<feature type="transmembrane region" description="Helical" evidence="1">
    <location>
        <begin position="71"/>
        <end position="94"/>
    </location>
</feature>
<feature type="transmembrane region" description="Helical" evidence="1">
    <location>
        <begin position="39"/>
        <end position="59"/>
    </location>
</feature>
<feature type="transmembrane region" description="Helical" evidence="1">
    <location>
        <begin position="106"/>
        <end position="123"/>
    </location>
</feature>
<keyword evidence="1" id="KW-0472">Membrane</keyword>
<keyword evidence="1" id="KW-0812">Transmembrane</keyword>
<dbReference type="RefSeq" id="WP_258423195.1">
    <property type="nucleotide sequence ID" value="NZ_JANAEZ010000005.1"/>
</dbReference>
<proteinExistence type="predicted"/>
<evidence type="ECO:0000313" key="2">
    <source>
        <dbReference type="EMBL" id="MCR9015338.1"/>
    </source>
</evidence>
<name>A0A9X2P3S2_9BACT</name>